<proteinExistence type="predicted"/>
<reference evidence="7" key="2">
    <citation type="submission" date="2016-04" db="EMBL/GenBank/DDBJ databases">
        <title>Complete Genome and Plasmid Sequences for Rhodococcus fascians D188 and Draft Sequences for Rhodococcus spp. Isolates PBTS 1 and PBTS 2.</title>
        <authorList>
            <person name="Stamer R."/>
            <person name="Vereecke D."/>
            <person name="Zhang Y."/>
            <person name="Schilkey F."/>
            <person name="Devitt N."/>
            <person name="Randall J."/>
        </authorList>
    </citation>
    <scope>NUCLEOTIDE SEQUENCE [LARGE SCALE GENOMIC DNA]</scope>
    <source>
        <strain evidence="7">PBTS2</strain>
    </source>
</reference>
<dbReference type="EMBL" id="CP015220">
    <property type="protein sequence ID" value="AMY23689.1"/>
    <property type="molecule type" value="Genomic_DNA"/>
</dbReference>
<dbReference type="Pfam" id="PF13439">
    <property type="entry name" value="Glyco_transf_4"/>
    <property type="match status" value="1"/>
</dbReference>
<dbReference type="EC" id="2.4.1.250" evidence="6"/>
<keyword evidence="7" id="KW-1185">Reference proteome</keyword>
<dbReference type="Pfam" id="PF00534">
    <property type="entry name" value="Glycos_transf_1"/>
    <property type="match status" value="1"/>
</dbReference>
<feature type="region of interest" description="Disordered" evidence="3">
    <location>
        <begin position="388"/>
        <end position="420"/>
    </location>
</feature>
<dbReference type="PATRIC" id="fig|1653479.3.peg.2418"/>
<dbReference type="GO" id="GO:0102710">
    <property type="term" value="F:D-inositol-3-phosphate glycosyltransferase activity"/>
    <property type="evidence" value="ECO:0007669"/>
    <property type="project" value="UniProtKB-EC"/>
</dbReference>
<evidence type="ECO:0000313" key="7">
    <source>
        <dbReference type="Proteomes" id="UP000076038"/>
    </source>
</evidence>
<dbReference type="Gene3D" id="3.40.50.2000">
    <property type="entry name" value="Glycogen Phosphorylase B"/>
    <property type="match status" value="2"/>
</dbReference>
<protein>
    <submittedName>
        <fullName evidence="6">D-inositol 3-phosphate glycosyltransferase</fullName>
        <ecNumber evidence="6">2.4.1.250</ecNumber>
    </submittedName>
</protein>
<sequence>MHVALVSEHVSPINDAAGIEAEQSAAQLDRLASSLARAGTRVDVYTRKQNPDHEDELLTPDGYRVVNLSAGPAVPMTEEESIPHTSAFASSLRDHLLRTKPDVAHAHSWVSGLATVLAAGATGVPTVMSFHGLAATDRSGPPTAGTDSVVPRAAMEKKIARSTSRIIASCPDEADMLTRMGVARAKVSIVPTGVDLSDFDPSGPTAPRSGATCRVATVGSDADVSTIIELLGKLENTELVVVDGEPRDSRGVAKLRTVAAAHGMAGRTVFTGPVRHRHMSSLLRSADVFVCLSPTESAGIATLEAMACGLPVVAYGVGYAGELVIDGVTGRSIRPGDRRRLARELALLLRNESRRFELGVSGSDRAQSRFSWDRIAEDTSRVYEATAQTGSTVNAGSTQQAGSTHDHPVPPTAPSRRHTV</sequence>
<dbReference type="AlphaFoldDB" id="A0A143QL94"/>
<dbReference type="Proteomes" id="UP000076038">
    <property type="component" value="Chromosome"/>
</dbReference>
<feature type="compositionally biased region" description="Polar residues" evidence="3">
    <location>
        <begin position="388"/>
        <end position="403"/>
    </location>
</feature>
<evidence type="ECO:0000256" key="2">
    <source>
        <dbReference type="ARBA" id="ARBA00022679"/>
    </source>
</evidence>
<evidence type="ECO:0000256" key="1">
    <source>
        <dbReference type="ARBA" id="ARBA00022676"/>
    </source>
</evidence>
<evidence type="ECO:0000313" key="6">
    <source>
        <dbReference type="EMBL" id="AMY23689.1"/>
    </source>
</evidence>
<dbReference type="InterPro" id="IPR028098">
    <property type="entry name" value="Glyco_trans_4-like_N"/>
</dbReference>
<reference evidence="6 7" key="1">
    <citation type="journal article" date="2016" name="Genome Announc.">
        <title>Complete Genome and Plasmid Sequences for Rhodococcus fascians D188 and Draft Sequences for Rhodococcus Isolates PBTS 1 and PBTS 2.</title>
        <authorList>
            <person name="Stamler R.A."/>
            <person name="Vereecke D."/>
            <person name="Zhang Y."/>
            <person name="Schilkey F."/>
            <person name="Devitt N."/>
            <person name="Randall J.J."/>
        </authorList>
    </citation>
    <scope>NUCLEOTIDE SEQUENCE [LARGE SCALE GENOMIC DNA]</scope>
    <source>
        <strain evidence="6 7">PBTS2</strain>
    </source>
</reference>
<dbReference type="KEGG" id="rhs:A3Q41_02388"/>
<feature type="domain" description="Glycosyl transferase family 1" evidence="4">
    <location>
        <begin position="223"/>
        <end position="355"/>
    </location>
</feature>
<keyword evidence="1 6" id="KW-0328">Glycosyltransferase</keyword>
<dbReference type="GO" id="GO:1903509">
    <property type="term" value="P:liposaccharide metabolic process"/>
    <property type="evidence" value="ECO:0007669"/>
    <property type="project" value="UniProtKB-ARBA"/>
</dbReference>
<organism evidence="6 7">
    <name type="scientific">Rhodococcoides fascians</name>
    <name type="common">Rhodococcus fascians</name>
    <dbReference type="NCBI Taxonomy" id="1828"/>
    <lineage>
        <taxon>Bacteria</taxon>
        <taxon>Bacillati</taxon>
        <taxon>Actinomycetota</taxon>
        <taxon>Actinomycetes</taxon>
        <taxon>Mycobacteriales</taxon>
        <taxon>Nocardiaceae</taxon>
        <taxon>Rhodococcoides</taxon>
    </lineage>
</organism>
<dbReference type="OrthoDB" id="9810929at2"/>
<evidence type="ECO:0000259" key="5">
    <source>
        <dbReference type="Pfam" id="PF13439"/>
    </source>
</evidence>
<dbReference type="PANTHER" id="PTHR45947:SF3">
    <property type="entry name" value="SULFOQUINOVOSYL TRANSFERASE SQD2"/>
    <property type="match status" value="1"/>
</dbReference>
<dbReference type="PANTHER" id="PTHR45947">
    <property type="entry name" value="SULFOQUINOVOSYL TRANSFERASE SQD2"/>
    <property type="match status" value="1"/>
</dbReference>
<dbReference type="InterPro" id="IPR050194">
    <property type="entry name" value="Glycosyltransferase_grp1"/>
</dbReference>
<feature type="domain" description="Glycosyltransferase subfamily 4-like N-terminal" evidence="5">
    <location>
        <begin position="28"/>
        <end position="197"/>
    </location>
</feature>
<dbReference type="GO" id="GO:1901137">
    <property type="term" value="P:carbohydrate derivative biosynthetic process"/>
    <property type="evidence" value="ECO:0007669"/>
    <property type="project" value="UniProtKB-ARBA"/>
</dbReference>
<dbReference type="InterPro" id="IPR001296">
    <property type="entry name" value="Glyco_trans_1"/>
</dbReference>
<keyword evidence="2 6" id="KW-0808">Transferase</keyword>
<evidence type="ECO:0000256" key="3">
    <source>
        <dbReference type="SAM" id="MobiDB-lite"/>
    </source>
</evidence>
<dbReference type="SUPFAM" id="SSF53756">
    <property type="entry name" value="UDP-Glycosyltransferase/glycogen phosphorylase"/>
    <property type="match status" value="1"/>
</dbReference>
<gene>
    <name evidence="6" type="primary">mshA_3</name>
    <name evidence="6" type="ORF">A3Q41_02388</name>
</gene>
<name>A0A143QL94_RHOFA</name>
<accession>A0A143QL94</accession>
<evidence type="ECO:0000259" key="4">
    <source>
        <dbReference type="Pfam" id="PF00534"/>
    </source>
</evidence>